<proteinExistence type="predicted"/>
<evidence type="ECO:0000313" key="2">
    <source>
        <dbReference type="Proteomes" id="UP001144036"/>
    </source>
</evidence>
<dbReference type="EMBL" id="JAPNNL010000085">
    <property type="protein sequence ID" value="MDA0635910.1"/>
    <property type="molecule type" value="Genomic_DNA"/>
</dbReference>
<accession>A0ABT4SFZ8</accession>
<keyword evidence="2" id="KW-1185">Reference proteome</keyword>
<dbReference type="SUPFAM" id="SSF50969">
    <property type="entry name" value="YVTN repeat-like/Quinoprotein amine dehydrogenase"/>
    <property type="match status" value="1"/>
</dbReference>
<gene>
    <name evidence="1" type="ORF">OUY22_21015</name>
</gene>
<dbReference type="Proteomes" id="UP001144036">
    <property type="component" value="Unassembled WGS sequence"/>
</dbReference>
<evidence type="ECO:0000313" key="1">
    <source>
        <dbReference type="EMBL" id="MDA0635910.1"/>
    </source>
</evidence>
<organism evidence="1 2">
    <name type="scientific">Nonomuraea corallina</name>
    <dbReference type="NCBI Taxonomy" id="2989783"/>
    <lineage>
        <taxon>Bacteria</taxon>
        <taxon>Bacillati</taxon>
        <taxon>Actinomycetota</taxon>
        <taxon>Actinomycetes</taxon>
        <taxon>Streptosporangiales</taxon>
        <taxon>Streptosporangiaceae</taxon>
        <taxon>Nonomuraea</taxon>
    </lineage>
</organism>
<sequence>MTDQRLRELFDDLAETLPEGASGAGELWRRGARDRVLGRRRTAVAAAAVTVLVVAGVAVSREPAERDVTVYPSVTATSTAVLGPVMDTAPPPGGEAGLPVLASALPRRWADVPVVAGVAGPVLALAQYGDGRIYVVKSGGRIPLEVKLGGAAPLRPNSLSADGTLAAFPQRDEVVVVDLVIGRARSFPVPGSNVEVLWRGERILVGQRGADYVLDLATGQARRQSQRGMAGVAGYRDLWIGSTGDGGWTVVQEDGSEVELDIRDLAGGGGEPAGGLGWQRDGLVAVTRHDPAEGADVVVVADSATGRVVRTLLLPWGEPPATRCGEGGCAVRGWLSRDTVIVESGDRLLGWNIVTGALSRVADVSEGVVAYSLRNG</sequence>
<name>A0ABT4SFZ8_9ACTN</name>
<dbReference type="RefSeq" id="WP_270156772.1">
    <property type="nucleotide sequence ID" value="NZ_JAPNNL010000085.1"/>
</dbReference>
<reference evidence="1" key="1">
    <citation type="submission" date="2022-11" db="EMBL/GenBank/DDBJ databases">
        <title>Nonomuraea corallina sp. nov., a new species of the genus Nonomuraea isolated from sea side sediment in Thai sea.</title>
        <authorList>
            <person name="Ngamcharungchit C."/>
            <person name="Matsumoto A."/>
            <person name="Suriyachadkun C."/>
            <person name="Panbangred W."/>
            <person name="Inahashi Y."/>
            <person name="Intra B."/>
        </authorList>
    </citation>
    <scope>NUCLEOTIDE SEQUENCE</scope>
    <source>
        <strain evidence="1">MCN248</strain>
    </source>
</reference>
<dbReference type="InterPro" id="IPR011044">
    <property type="entry name" value="Quino_amine_DH_bsu"/>
</dbReference>
<protein>
    <submittedName>
        <fullName evidence="1">Uncharacterized protein</fullName>
    </submittedName>
</protein>
<comment type="caution">
    <text evidence="1">The sequence shown here is derived from an EMBL/GenBank/DDBJ whole genome shotgun (WGS) entry which is preliminary data.</text>
</comment>